<dbReference type="SUPFAM" id="SSF53474">
    <property type="entry name" value="alpha/beta-Hydrolases"/>
    <property type="match status" value="1"/>
</dbReference>
<dbReference type="Gene3D" id="3.40.50.1820">
    <property type="entry name" value="alpha/beta hydrolase"/>
    <property type="match status" value="1"/>
</dbReference>
<dbReference type="GO" id="GO:0006508">
    <property type="term" value="P:proteolysis"/>
    <property type="evidence" value="ECO:0007669"/>
    <property type="project" value="InterPro"/>
</dbReference>
<evidence type="ECO:0000313" key="4">
    <source>
        <dbReference type="Proteomes" id="UP000239735"/>
    </source>
</evidence>
<sequence>MKSLYVRLVVLVAAALLGVAVAASAQEDKSPTKSEAGTTEKNTKAAEPAPPADSTTQGSITAGGQHVDYTAIAGIITVGATDTEDAQLGPDGKPQPGSQLALSAPKDPAEAQPLAHMFYVAYFKTGAKAEDRPITFFYNGGPGSSTMWLHMGSLGPKYVETAGDTHLPAAPYKLVDNADCLLDVSDEVFIDMPGTGFGQLTGKDAGKAFWGVDQDAGAFARFIARFVTKYNRWNSPKFLFGESYGTTRSAVLANLLENEKNIDLNGVMLLGEIFNFPVGIGVGGGRPGVDLPFELALPTYAATAWYHKKLPTQPAALEPFLKEVEDFAMGEYMHALAKGTDLSDAEKQQVAEKLHEYTGLPIAYLIKANLRVNGGEFEKTFADDADLTTGRYDTRFLGPTLDPLSEGSEYDPQSAAISSAYFSLVNLYLRQDLKYGAGETYIPSALFEGARWDMSHGGGRTFTSAGGLNVSADLAQAMKTNPRLKVMVNDGYYDMATPFFAAEYEEKHLPIPQSLTKNIEYDWYESGHMAYVRDECRKLLHDRVAAFIKSADSSAQ</sequence>
<accession>A0A2N9L860</accession>
<evidence type="ECO:0000256" key="2">
    <source>
        <dbReference type="SAM" id="SignalP"/>
    </source>
</evidence>
<organism evidence="3 4">
    <name type="scientific">Candidatus Sulfuritelmatomonas gaucii</name>
    <dbReference type="NCBI Taxonomy" id="2043161"/>
    <lineage>
        <taxon>Bacteria</taxon>
        <taxon>Pseudomonadati</taxon>
        <taxon>Acidobacteriota</taxon>
        <taxon>Terriglobia</taxon>
        <taxon>Terriglobales</taxon>
        <taxon>Acidobacteriaceae</taxon>
        <taxon>Candidatus Sulfuritelmatomonas</taxon>
    </lineage>
</organism>
<feature type="region of interest" description="Disordered" evidence="1">
    <location>
        <begin position="24"/>
        <end position="61"/>
    </location>
</feature>
<keyword evidence="3" id="KW-0121">Carboxypeptidase</keyword>
<protein>
    <submittedName>
        <fullName evidence="3">Carboxypeptidase C (Cathepsin A)</fullName>
    </submittedName>
</protein>
<feature type="region of interest" description="Disordered" evidence="1">
    <location>
        <begin position="83"/>
        <end position="107"/>
    </location>
</feature>
<keyword evidence="2" id="KW-0732">Signal</keyword>
<dbReference type="Proteomes" id="UP000239735">
    <property type="component" value="Unassembled WGS sequence"/>
</dbReference>
<dbReference type="InterPro" id="IPR001563">
    <property type="entry name" value="Peptidase_S10"/>
</dbReference>
<dbReference type="Pfam" id="PF00450">
    <property type="entry name" value="Peptidase_S10"/>
    <property type="match status" value="1"/>
</dbReference>
<feature type="chain" id="PRO_5014757456" evidence="2">
    <location>
        <begin position="26"/>
        <end position="556"/>
    </location>
</feature>
<evidence type="ECO:0000256" key="1">
    <source>
        <dbReference type="SAM" id="MobiDB-lite"/>
    </source>
</evidence>
<feature type="signal peptide" evidence="2">
    <location>
        <begin position="1"/>
        <end position="25"/>
    </location>
</feature>
<dbReference type="OrthoDB" id="9770107at2"/>
<gene>
    <name evidence="3" type="ORF">SBA5_220070</name>
</gene>
<reference evidence="4" key="1">
    <citation type="submission" date="2018-02" db="EMBL/GenBank/DDBJ databases">
        <authorList>
            <person name="Hausmann B."/>
        </authorList>
    </citation>
    <scope>NUCLEOTIDE SEQUENCE [LARGE SCALE GENOMIC DNA]</scope>
    <source>
        <strain evidence="4">Peat soil MAG SbA5</strain>
    </source>
</reference>
<dbReference type="EMBL" id="OKRB01000078">
    <property type="protein sequence ID" value="SPE19224.1"/>
    <property type="molecule type" value="Genomic_DNA"/>
</dbReference>
<dbReference type="InterPro" id="IPR029058">
    <property type="entry name" value="AB_hydrolase_fold"/>
</dbReference>
<name>A0A2N9L860_9BACT</name>
<dbReference type="GO" id="GO:0004185">
    <property type="term" value="F:serine-type carboxypeptidase activity"/>
    <property type="evidence" value="ECO:0007669"/>
    <property type="project" value="InterPro"/>
</dbReference>
<proteinExistence type="predicted"/>
<evidence type="ECO:0000313" key="3">
    <source>
        <dbReference type="EMBL" id="SPE19224.1"/>
    </source>
</evidence>
<dbReference type="AlphaFoldDB" id="A0A2N9L860"/>
<keyword evidence="3" id="KW-0378">Hydrolase</keyword>
<keyword evidence="3" id="KW-0645">Protease</keyword>